<keyword evidence="3" id="KW-0238">DNA-binding</keyword>
<dbReference type="Pfam" id="PF13700">
    <property type="entry name" value="DUF4158"/>
    <property type="match status" value="1"/>
</dbReference>
<accession>A0A0D8ZL38</accession>
<evidence type="ECO:0000313" key="8">
    <source>
        <dbReference type="EMBL" id="KJH69548.1"/>
    </source>
</evidence>
<keyword evidence="5" id="KW-0175">Coiled coil</keyword>
<proteinExistence type="inferred from homology"/>
<keyword evidence="2" id="KW-0815">Transposition</keyword>
<gene>
    <name evidence="8" type="ORF">UH38_23270</name>
</gene>
<evidence type="ECO:0000259" key="7">
    <source>
        <dbReference type="Pfam" id="PF13700"/>
    </source>
</evidence>
<protein>
    <submittedName>
        <fullName evidence="8">Transposase</fullName>
    </submittedName>
</protein>
<feature type="coiled-coil region" evidence="5">
    <location>
        <begin position="293"/>
        <end position="320"/>
    </location>
</feature>
<evidence type="ECO:0000256" key="1">
    <source>
        <dbReference type="ARBA" id="ARBA00009402"/>
    </source>
</evidence>
<comment type="caution">
    <text evidence="8">The sequence shown here is derived from an EMBL/GenBank/DDBJ whole genome shotgun (WGS) entry which is preliminary data.</text>
</comment>
<evidence type="ECO:0000259" key="6">
    <source>
        <dbReference type="Pfam" id="PF01526"/>
    </source>
</evidence>
<evidence type="ECO:0000256" key="5">
    <source>
        <dbReference type="SAM" id="Coils"/>
    </source>
</evidence>
<reference evidence="8 9" key="1">
    <citation type="submission" date="2015-02" db="EMBL/GenBank/DDBJ databases">
        <title>Draft genome of a novel marine cyanobacterium (Chroococcales) isolated from South Atlantic Ocean.</title>
        <authorList>
            <person name="Rigonato J."/>
            <person name="Alvarenga D.O."/>
            <person name="Branco L.H."/>
            <person name="Varani A.M."/>
            <person name="Brandini F.P."/>
            <person name="Fiore M.F."/>
        </authorList>
    </citation>
    <scope>NUCLEOTIDE SEQUENCE [LARGE SCALE GENOMIC DNA]</scope>
    <source>
        <strain evidence="8 9">CENA595</strain>
    </source>
</reference>
<dbReference type="RefSeq" id="WP_045057099.1">
    <property type="nucleotide sequence ID" value="NZ_CAWMDP010000047.1"/>
</dbReference>
<dbReference type="InterPro" id="IPR047653">
    <property type="entry name" value="Tn3-like_transpos"/>
</dbReference>
<organism evidence="8 9">
    <name type="scientific">Aliterella atlantica CENA595</name>
    <dbReference type="NCBI Taxonomy" id="1618023"/>
    <lineage>
        <taxon>Bacteria</taxon>
        <taxon>Bacillati</taxon>
        <taxon>Cyanobacteriota</taxon>
        <taxon>Cyanophyceae</taxon>
        <taxon>Chroococcidiopsidales</taxon>
        <taxon>Aliterellaceae</taxon>
        <taxon>Aliterella</taxon>
    </lineage>
</organism>
<evidence type="ECO:0000256" key="4">
    <source>
        <dbReference type="ARBA" id="ARBA00023172"/>
    </source>
</evidence>
<dbReference type="AlphaFoldDB" id="A0A0D8ZL38"/>
<dbReference type="Proteomes" id="UP000032452">
    <property type="component" value="Unassembled WGS sequence"/>
</dbReference>
<dbReference type="GO" id="GO:0004803">
    <property type="term" value="F:transposase activity"/>
    <property type="evidence" value="ECO:0007669"/>
    <property type="project" value="InterPro"/>
</dbReference>
<name>A0A0D8ZL38_9CYAN</name>
<dbReference type="InterPro" id="IPR002513">
    <property type="entry name" value="Tn3_Tnp_DDE_dom"/>
</dbReference>
<sequence length="986" mass="113535">MTSVERTAYPRFKRHFTSKELTEIYTPTRSEIAFSYSNTKGKSNIFNLLLALKAFQRLGYFPKFSDLPNPIVNHIRSCLKFPDEIVAGYDNYKTIYRHRTAIREYLQVTPFNQLGLHLAAKSIHESAQVMDNPADLMNVAIAELIKQRYELPGFNTLNRLVRRVRHLVNQKLFQSLQERLSNDYQQRLLNLLDNHPVEYRSLYNNLKQLPKRPTRNHLNDLIVHLVWLDSLGDIKPLLVDITITKIQHFAAEARVLDASEIKEFNLPKRITLLLCLIYSAQVTARDNLVEMFLKKIKSIHNNAKRELELIQQKYQETVDKVVGVFIDVLQIFIAKPAENEVVQQVEKVLIPEGGAEQLLTECEKMNAYKGNNYLPLLWQFFKSHRSTFFRLIGQLQFESTTSEQSVIEALNLIKENQNKRGEFLKVSINLDFASPQWRKLILIQHEKETKVVRRHLEICVFSYLMTELRSGDICVIGSESYADYREQLLKESEYLPLIDQYCTDLGFANNPTDFIAQLQSLLTETATAVDAGYPDNRQLVIDDSGEPVLKKYPRRDLSPSVAILLEAVETRFPERNLIDMLRNVDYWTNFTRHFGPMSGSDPKIERATERYLLTSFTYGCNLGPTQAAKHMRGMVTAKELSFVNRRHVAVDKLNAALVDIINRYNVLKLPGIWGDGTTAAADGTKYELYEENLLSEYHIRYGGYGGIAYHHVSDTYVALFSHFIACGTWEAVYIIEGLLKNRSDIQPDTIHADTQGQSTPVFALSYMLGIKLMPRIRNWKDINFYRPDKNTVYQHIDSLFSGAIDWDKIQSHWQDILQVVLSIKTGKVSSAVLLRKLGNYSRKNRLYQAFQELGRVIRTIFLLQYISDLRLRQQITAATNIVESYNGFSKWFFFGGSSIIANNDPVEQEKIIKYNDLIANAVVFHNVVDLTDILRDLQKAGFLITREDVAALSPYMTNHIKRFGDYLIDMETVPNILDDSEALVLT</sequence>
<comment type="similarity">
    <text evidence="1">Belongs to the transposase 7 family.</text>
</comment>
<dbReference type="GO" id="GO:0003677">
    <property type="term" value="F:DNA binding"/>
    <property type="evidence" value="ECO:0007669"/>
    <property type="project" value="UniProtKB-KW"/>
</dbReference>
<dbReference type="PATRIC" id="fig|1618023.3.peg.4181"/>
<dbReference type="GO" id="GO:0006313">
    <property type="term" value="P:DNA transposition"/>
    <property type="evidence" value="ECO:0007669"/>
    <property type="project" value="InterPro"/>
</dbReference>
<dbReference type="EMBL" id="JYON01000040">
    <property type="protein sequence ID" value="KJH69548.1"/>
    <property type="molecule type" value="Genomic_DNA"/>
</dbReference>
<dbReference type="Pfam" id="PF01526">
    <property type="entry name" value="DDE_Tnp_Tn3"/>
    <property type="match status" value="1"/>
</dbReference>
<evidence type="ECO:0000256" key="3">
    <source>
        <dbReference type="ARBA" id="ARBA00023125"/>
    </source>
</evidence>
<keyword evidence="4" id="KW-0233">DNA recombination</keyword>
<evidence type="ECO:0000313" key="9">
    <source>
        <dbReference type="Proteomes" id="UP000032452"/>
    </source>
</evidence>
<feature type="domain" description="DUF4158" evidence="7">
    <location>
        <begin position="2"/>
        <end position="164"/>
    </location>
</feature>
<dbReference type="STRING" id="1618023.UH38_23270"/>
<feature type="domain" description="Tn3 transposase DDE" evidence="6">
    <location>
        <begin position="579"/>
        <end position="966"/>
    </location>
</feature>
<keyword evidence="9" id="KW-1185">Reference proteome</keyword>
<evidence type="ECO:0000256" key="2">
    <source>
        <dbReference type="ARBA" id="ARBA00022578"/>
    </source>
</evidence>
<dbReference type="OrthoDB" id="51846at2"/>
<dbReference type="InterPro" id="IPR025296">
    <property type="entry name" value="DUF4158"/>
</dbReference>
<dbReference type="NCBIfam" id="NF033527">
    <property type="entry name" value="transpos_Tn3"/>
    <property type="match status" value="1"/>
</dbReference>